<dbReference type="AlphaFoldDB" id="A0A8D8P6F3"/>
<sequence length="466" mass="50872">MNGVDGKNESFQLLQLSDDSKSLSDLELPEIINQRKRKVRRKTRPRTTSIRHGDDDRSGSHIDCKNFGLWLAILMTILWLFIISYITSVVHNENRRLEIAIQKVSATSQNVPEALQKWHETSKNLEQNQTALNGKLRDIQQAMGNFSTELKQLRDTIEKKNENSQETQLNTLQSNVAKLGSSLNDAITRIQVLEENRVKSESEQKTLTKSVEDLQTLFAQIRNASSLATSLDGSAAAAANNVTEQNIANIQRELTAQIENLSKNFTGELESLRQKSTWLRTDLVKNKASIDELIENSANISSHVKSVENIWVEMKANLSTLEGGSKAIGDQLEGLQNVTNAIKVSIGSVRDECERYHGQSDTINGELGAIKVRLEKVEQKEVVSPATAATVNVTEPPPKDPIPNKLNQLFNNNSQPTPSAVDAQKQPASATTSTATPSLPAAGNTSPTATSSNASAAAAAAVASGM</sequence>
<feature type="region of interest" description="Disordered" evidence="2">
    <location>
        <begin position="385"/>
        <end position="466"/>
    </location>
</feature>
<accession>A0A8D8P6F3</accession>
<keyword evidence="3" id="KW-0472">Membrane</keyword>
<evidence type="ECO:0000313" key="4">
    <source>
        <dbReference type="EMBL" id="CAG6590215.1"/>
    </source>
</evidence>
<feature type="compositionally biased region" description="Polar residues" evidence="2">
    <location>
        <begin position="405"/>
        <end position="418"/>
    </location>
</feature>
<name>A0A8D8P6F3_CULPI</name>
<protein>
    <submittedName>
        <fullName evidence="4">(northern house mosquito) hypothetical protein</fullName>
    </submittedName>
</protein>
<dbReference type="EMBL" id="HBUE01100955">
    <property type="protein sequence ID" value="CAG6485313.1"/>
    <property type="molecule type" value="Transcribed_RNA"/>
</dbReference>
<feature type="region of interest" description="Disordered" evidence="2">
    <location>
        <begin position="36"/>
        <end position="58"/>
    </location>
</feature>
<evidence type="ECO:0000256" key="3">
    <source>
        <dbReference type="SAM" id="Phobius"/>
    </source>
</evidence>
<evidence type="ECO:0000256" key="2">
    <source>
        <dbReference type="SAM" id="MobiDB-lite"/>
    </source>
</evidence>
<keyword evidence="1" id="KW-0175">Coiled coil</keyword>
<keyword evidence="3" id="KW-1133">Transmembrane helix</keyword>
<evidence type="ECO:0000256" key="1">
    <source>
        <dbReference type="SAM" id="Coils"/>
    </source>
</evidence>
<feature type="compositionally biased region" description="Basic residues" evidence="2">
    <location>
        <begin position="36"/>
        <end position="45"/>
    </location>
</feature>
<feature type="coiled-coil region" evidence="1">
    <location>
        <begin position="122"/>
        <end position="203"/>
    </location>
</feature>
<keyword evidence="3" id="KW-0812">Transmembrane</keyword>
<organism evidence="4">
    <name type="scientific">Culex pipiens</name>
    <name type="common">House mosquito</name>
    <dbReference type="NCBI Taxonomy" id="7175"/>
    <lineage>
        <taxon>Eukaryota</taxon>
        <taxon>Metazoa</taxon>
        <taxon>Ecdysozoa</taxon>
        <taxon>Arthropoda</taxon>
        <taxon>Hexapoda</taxon>
        <taxon>Insecta</taxon>
        <taxon>Pterygota</taxon>
        <taxon>Neoptera</taxon>
        <taxon>Endopterygota</taxon>
        <taxon>Diptera</taxon>
        <taxon>Nematocera</taxon>
        <taxon>Culicoidea</taxon>
        <taxon>Culicidae</taxon>
        <taxon>Culicinae</taxon>
        <taxon>Culicini</taxon>
        <taxon>Culex</taxon>
        <taxon>Culex</taxon>
    </lineage>
</organism>
<feature type="transmembrane region" description="Helical" evidence="3">
    <location>
        <begin position="67"/>
        <end position="86"/>
    </location>
</feature>
<dbReference type="EMBL" id="HBUE01218163">
    <property type="protein sequence ID" value="CAG6538203.1"/>
    <property type="molecule type" value="Transcribed_RNA"/>
</dbReference>
<dbReference type="EMBL" id="HBUE01324727">
    <property type="protein sequence ID" value="CAG6590215.1"/>
    <property type="molecule type" value="Transcribed_RNA"/>
</dbReference>
<dbReference type="Gene3D" id="1.10.287.1490">
    <property type="match status" value="1"/>
</dbReference>
<proteinExistence type="predicted"/>
<reference evidence="4" key="1">
    <citation type="submission" date="2021-05" db="EMBL/GenBank/DDBJ databases">
        <authorList>
            <person name="Alioto T."/>
            <person name="Alioto T."/>
            <person name="Gomez Garrido J."/>
        </authorList>
    </citation>
    <scope>NUCLEOTIDE SEQUENCE</scope>
</reference>
<feature type="compositionally biased region" description="Low complexity" evidence="2">
    <location>
        <begin position="427"/>
        <end position="466"/>
    </location>
</feature>